<comment type="caution">
    <text evidence="1">The sequence shown here is derived from an EMBL/GenBank/DDBJ whole genome shotgun (WGS) entry which is preliminary data.</text>
</comment>
<dbReference type="EMBL" id="PJMW01000002">
    <property type="protein sequence ID" value="PKV78103.1"/>
    <property type="molecule type" value="Genomic_DNA"/>
</dbReference>
<dbReference type="AlphaFoldDB" id="A0A2N3V912"/>
<proteinExistence type="predicted"/>
<gene>
    <name evidence="1" type="ORF">ATK86_2464</name>
</gene>
<dbReference type="RefSeq" id="WP_101464617.1">
    <property type="nucleotide sequence ID" value="NZ_PJMW01000002.1"/>
</dbReference>
<name>A0A2N3V912_9NOCA</name>
<dbReference type="OrthoDB" id="4552864at2"/>
<keyword evidence="2" id="KW-1185">Reference proteome</keyword>
<sequence length="130" mass="13959">MADTNETAKEFQRLAGEAAAGTLIIEYDAAERCAKWCDDYSAQLTSLSQRAKAMVFAESFGDLRSATTLGEKFATLAQGGPGSGSYTDAITKHQEILTAMADMYRKAGAAYKACDEATQLAVKQQTNKLD</sequence>
<organism evidence="1 2">
    <name type="scientific">Nocardia fluminea</name>
    <dbReference type="NCBI Taxonomy" id="134984"/>
    <lineage>
        <taxon>Bacteria</taxon>
        <taxon>Bacillati</taxon>
        <taxon>Actinomycetota</taxon>
        <taxon>Actinomycetes</taxon>
        <taxon>Mycobacteriales</taxon>
        <taxon>Nocardiaceae</taxon>
        <taxon>Nocardia</taxon>
    </lineage>
</organism>
<protein>
    <recommendedName>
        <fullName evidence="3">Excreted virulence factor EspC (Type VII ESX diderm)</fullName>
    </recommendedName>
</protein>
<evidence type="ECO:0000313" key="2">
    <source>
        <dbReference type="Proteomes" id="UP000233766"/>
    </source>
</evidence>
<accession>A0A2N3V912</accession>
<reference evidence="1 2" key="1">
    <citation type="submission" date="2017-12" db="EMBL/GenBank/DDBJ databases">
        <title>Sequencing the genomes of 1000 Actinobacteria strains.</title>
        <authorList>
            <person name="Klenk H.-P."/>
        </authorList>
    </citation>
    <scope>NUCLEOTIDE SEQUENCE [LARGE SCALE GENOMIC DNA]</scope>
    <source>
        <strain evidence="1 2">DSM 44489</strain>
    </source>
</reference>
<evidence type="ECO:0000313" key="1">
    <source>
        <dbReference type="EMBL" id="PKV78103.1"/>
    </source>
</evidence>
<dbReference type="Proteomes" id="UP000233766">
    <property type="component" value="Unassembled WGS sequence"/>
</dbReference>
<evidence type="ECO:0008006" key="3">
    <source>
        <dbReference type="Google" id="ProtNLM"/>
    </source>
</evidence>